<organism evidence="1 2">
    <name type="scientific">Inconstantimicrobium mannanitabidum</name>
    <dbReference type="NCBI Taxonomy" id="1604901"/>
    <lineage>
        <taxon>Bacteria</taxon>
        <taxon>Bacillati</taxon>
        <taxon>Bacillota</taxon>
        <taxon>Clostridia</taxon>
        <taxon>Eubacteriales</taxon>
        <taxon>Clostridiaceae</taxon>
        <taxon>Inconstantimicrobium</taxon>
    </lineage>
</organism>
<keyword evidence="2" id="KW-1185">Reference proteome</keyword>
<gene>
    <name evidence="1" type="ORF">rsdtw13_26210</name>
</gene>
<dbReference type="EMBL" id="BROD01000001">
    <property type="protein sequence ID" value="GKX67363.1"/>
    <property type="molecule type" value="Genomic_DNA"/>
</dbReference>
<sequence length="338" mass="37898">MIISKTPLRVSFFGGGTDIKDYYSKCGGAVFSATIDKYIYVIVKSRYDNKIVLNYFKHEEVDDINKIEHEIIKEALKITGITKGIEITSMSDIPSEGSGLGSSSSFTVGLLNALFAYKGECKSQDDLAKLACSIEIDILGEPIGKQDQYAAAFGGFKKYFFSKDDTVEVEDANISNEIYKILNMHTMMFYTGITRRASSVLSDQKKNINSEINTLNRLKEFALNCQQDFMNPDICKIGAMLDVSWQEKKKLSKKIHNDEINSMYDIAKKAGAYGGKLLGAGGGGFFLFLCPLEKQQKVRKALKQYKELPVTYDKYGSRIILNSDDHCSFIKYKTVENL</sequence>
<protein>
    <submittedName>
        <fullName evidence="1">GHMP kinase</fullName>
    </submittedName>
</protein>
<evidence type="ECO:0000313" key="1">
    <source>
        <dbReference type="EMBL" id="GKX67363.1"/>
    </source>
</evidence>
<keyword evidence="1" id="KW-0418">Kinase</keyword>
<accession>A0ACB5RE99</accession>
<name>A0ACB5RE99_9CLOT</name>
<keyword evidence="1" id="KW-0808">Transferase</keyword>
<comment type="caution">
    <text evidence="1">The sequence shown here is derived from an EMBL/GenBank/DDBJ whole genome shotgun (WGS) entry which is preliminary data.</text>
</comment>
<evidence type="ECO:0000313" key="2">
    <source>
        <dbReference type="Proteomes" id="UP001058074"/>
    </source>
</evidence>
<reference evidence="1" key="1">
    <citation type="journal article" date="2025" name="Int. J. Syst. Evol. Microbiol.">
        <title>Inconstantimicrobium mannanitabidum sp. nov., a novel member of the family Clostridiaceae isolated from anoxic soil under the treatment of reductive soil disinfestation.</title>
        <authorList>
            <person name="Ueki A."/>
            <person name="Tonouchi A."/>
            <person name="Honma S."/>
            <person name="Kaku N."/>
            <person name="Ueki K."/>
        </authorList>
    </citation>
    <scope>NUCLEOTIDE SEQUENCE</scope>
    <source>
        <strain evidence="1">TW13</strain>
    </source>
</reference>
<dbReference type="Proteomes" id="UP001058074">
    <property type="component" value="Unassembled WGS sequence"/>
</dbReference>
<proteinExistence type="predicted"/>